<reference evidence="1" key="1">
    <citation type="submission" date="2024-01" db="EMBL/GenBank/DDBJ databases">
        <authorList>
            <person name="Webb A."/>
        </authorList>
    </citation>
    <scope>NUCLEOTIDE SEQUENCE</scope>
    <source>
        <strain evidence="1">Pm1</strain>
    </source>
</reference>
<accession>A0AAV1UNK9</accession>
<sequence length="65" mass="7054">MDGKVVSWACKKQTGVALSTMEAEFIASSQAGHDFLGLKELFGELEMKVVEPIPMGWTIKPPSSN</sequence>
<protein>
    <submittedName>
        <fullName evidence="1">Uncharacterized protein</fullName>
    </submittedName>
</protein>
<dbReference type="EMBL" id="CAKLBY020000223">
    <property type="protein sequence ID" value="CAK7936219.1"/>
    <property type="molecule type" value="Genomic_DNA"/>
</dbReference>
<dbReference type="AlphaFoldDB" id="A0AAV1UNK9"/>
<organism evidence="1 2">
    <name type="scientific">Peronospora matthiolae</name>
    <dbReference type="NCBI Taxonomy" id="2874970"/>
    <lineage>
        <taxon>Eukaryota</taxon>
        <taxon>Sar</taxon>
        <taxon>Stramenopiles</taxon>
        <taxon>Oomycota</taxon>
        <taxon>Peronosporomycetes</taxon>
        <taxon>Peronosporales</taxon>
        <taxon>Peronosporaceae</taxon>
        <taxon>Peronospora</taxon>
    </lineage>
</organism>
<proteinExistence type="predicted"/>
<evidence type="ECO:0000313" key="1">
    <source>
        <dbReference type="EMBL" id="CAK7936219.1"/>
    </source>
</evidence>
<comment type="caution">
    <text evidence="1">The sequence shown here is derived from an EMBL/GenBank/DDBJ whole genome shotgun (WGS) entry which is preliminary data.</text>
</comment>
<dbReference type="Proteomes" id="UP001162060">
    <property type="component" value="Unassembled WGS sequence"/>
</dbReference>
<evidence type="ECO:0000313" key="2">
    <source>
        <dbReference type="Proteomes" id="UP001162060"/>
    </source>
</evidence>
<name>A0AAV1UNK9_9STRA</name>
<gene>
    <name evidence="1" type="ORF">PM001_LOCUS21369</name>
</gene>